<dbReference type="InterPro" id="IPR003903">
    <property type="entry name" value="UIM_dom"/>
</dbReference>
<comment type="caution">
    <text evidence="1">The sequence shown here is derived from an EMBL/GenBank/DDBJ whole genome shotgun (WGS) entry which is preliminary data.</text>
</comment>
<dbReference type="EMBL" id="JAUJYO010000016">
    <property type="protein sequence ID" value="KAK1293835.1"/>
    <property type="molecule type" value="Genomic_DNA"/>
</dbReference>
<accession>A0AAV9CY49</accession>
<name>A0AAV9CY49_ACOCL</name>
<protein>
    <submittedName>
        <fullName evidence="1">Uncharacterized protein</fullName>
    </submittedName>
</protein>
<dbReference type="Proteomes" id="UP001180020">
    <property type="component" value="Unassembled WGS sequence"/>
</dbReference>
<keyword evidence="2" id="KW-1185">Reference proteome</keyword>
<sequence length="226" mass="25286">MGGTSTDGGSLSSRGVAPHVWLISSKPWGYNFYDLDHDVFVVRGKELHFLPEHVSAILGLSSREARATTGRWILEPTEKAIPRKTRTVRANTIKEEAPNAAKEVTVRGRITRGGPSPQEDDAELQKAIELSNKETEAQKVVYKEVTPALIDNFSGKSTISDEERQIILDFFELEMNNDVVWRQEDVDHMIILGEDQALKFLGDQCFTPEALGGVGKVVFPLWHVYH</sequence>
<evidence type="ECO:0000313" key="1">
    <source>
        <dbReference type="EMBL" id="KAK1293835.1"/>
    </source>
</evidence>
<dbReference type="PROSITE" id="PS50330">
    <property type="entry name" value="UIM"/>
    <property type="match status" value="1"/>
</dbReference>
<reference evidence="1" key="2">
    <citation type="submission" date="2023-06" db="EMBL/GenBank/DDBJ databases">
        <authorList>
            <person name="Ma L."/>
            <person name="Liu K.-W."/>
            <person name="Li Z."/>
            <person name="Hsiao Y.-Y."/>
            <person name="Qi Y."/>
            <person name="Fu T."/>
            <person name="Tang G."/>
            <person name="Zhang D."/>
            <person name="Sun W.-H."/>
            <person name="Liu D.-K."/>
            <person name="Li Y."/>
            <person name="Chen G.-Z."/>
            <person name="Liu X.-D."/>
            <person name="Liao X.-Y."/>
            <person name="Jiang Y.-T."/>
            <person name="Yu X."/>
            <person name="Hao Y."/>
            <person name="Huang J."/>
            <person name="Zhao X.-W."/>
            <person name="Ke S."/>
            <person name="Chen Y.-Y."/>
            <person name="Wu W.-L."/>
            <person name="Hsu J.-L."/>
            <person name="Lin Y.-F."/>
            <person name="Huang M.-D."/>
            <person name="Li C.-Y."/>
            <person name="Huang L."/>
            <person name="Wang Z.-W."/>
            <person name="Zhao X."/>
            <person name="Zhong W.-Y."/>
            <person name="Peng D.-H."/>
            <person name="Ahmad S."/>
            <person name="Lan S."/>
            <person name="Zhang J.-S."/>
            <person name="Tsai W.-C."/>
            <person name="Van De Peer Y."/>
            <person name="Liu Z.-J."/>
        </authorList>
    </citation>
    <scope>NUCLEOTIDE SEQUENCE</scope>
    <source>
        <strain evidence="1">CP</strain>
        <tissue evidence="1">Leaves</tissue>
    </source>
</reference>
<dbReference type="AlphaFoldDB" id="A0AAV9CY49"/>
<reference evidence="1" key="1">
    <citation type="journal article" date="2023" name="Nat. Commun.">
        <title>Diploid and tetraploid genomes of Acorus and the evolution of monocots.</title>
        <authorList>
            <person name="Ma L."/>
            <person name="Liu K.W."/>
            <person name="Li Z."/>
            <person name="Hsiao Y.Y."/>
            <person name="Qi Y."/>
            <person name="Fu T."/>
            <person name="Tang G.D."/>
            <person name="Zhang D."/>
            <person name="Sun W.H."/>
            <person name="Liu D.K."/>
            <person name="Li Y."/>
            <person name="Chen G.Z."/>
            <person name="Liu X.D."/>
            <person name="Liao X.Y."/>
            <person name="Jiang Y.T."/>
            <person name="Yu X."/>
            <person name="Hao Y."/>
            <person name="Huang J."/>
            <person name="Zhao X.W."/>
            <person name="Ke S."/>
            <person name="Chen Y.Y."/>
            <person name="Wu W.L."/>
            <person name="Hsu J.L."/>
            <person name="Lin Y.F."/>
            <person name="Huang M.D."/>
            <person name="Li C.Y."/>
            <person name="Huang L."/>
            <person name="Wang Z.W."/>
            <person name="Zhao X."/>
            <person name="Zhong W.Y."/>
            <person name="Peng D.H."/>
            <person name="Ahmad S."/>
            <person name="Lan S."/>
            <person name="Zhang J.S."/>
            <person name="Tsai W.C."/>
            <person name="Van de Peer Y."/>
            <person name="Liu Z.J."/>
        </authorList>
    </citation>
    <scope>NUCLEOTIDE SEQUENCE</scope>
    <source>
        <strain evidence="1">CP</strain>
    </source>
</reference>
<organism evidence="1 2">
    <name type="scientific">Acorus calamus</name>
    <name type="common">Sweet flag</name>
    <dbReference type="NCBI Taxonomy" id="4465"/>
    <lineage>
        <taxon>Eukaryota</taxon>
        <taxon>Viridiplantae</taxon>
        <taxon>Streptophyta</taxon>
        <taxon>Embryophyta</taxon>
        <taxon>Tracheophyta</taxon>
        <taxon>Spermatophyta</taxon>
        <taxon>Magnoliopsida</taxon>
        <taxon>Liliopsida</taxon>
        <taxon>Acoraceae</taxon>
        <taxon>Acorus</taxon>
    </lineage>
</organism>
<gene>
    <name evidence="1" type="ORF">QJS10_CPA16g00630</name>
</gene>
<evidence type="ECO:0000313" key="2">
    <source>
        <dbReference type="Proteomes" id="UP001180020"/>
    </source>
</evidence>
<proteinExistence type="predicted"/>